<gene>
    <name evidence="2" type="ORF">ONE63_001903</name>
</gene>
<evidence type="ECO:0000313" key="3">
    <source>
        <dbReference type="Proteomes" id="UP001075354"/>
    </source>
</evidence>
<comment type="caution">
    <text evidence="2">The sequence shown here is derived from an EMBL/GenBank/DDBJ whole genome shotgun (WGS) entry which is preliminary data.</text>
</comment>
<feature type="compositionally biased region" description="Low complexity" evidence="1">
    <location>
        <begin position="391"/>
        <end position="439"/>
    </location>
</feature>
<dbReference type="Proteomes" id="UP001075354">
    <property type="component" value="Chromosome 11"/>
</dbReference>
<feature type="compositionally biased region" description="Basic and acidic residues" evidence="1">
    <location>
        <begin position="497"/>
        <end position="516"/>
    </location>
</feature>
<feature type="compositionally biased region" description="Gly residues" evidence="1">
    <location>
        <begin position="58"/>
        <end position="69"/>
    </location>
</feature>
<feature type="compositionally biased region" description="Low complexity" evidence="1">
    <location>
        <begin position="517"/>
        <end position="541"/>
    </location>
</feature>
<keyword evidence="3" id="KW-1185">Reference proteome</keyword>
<feature type="compositionally biased region" description="Basic residues" evidence="1">
    <location>
        <begin position="71"/>
        <end position="96"/>
    </location>
</feature>
<feature type="compositionally biased region" description="Basic and acidic residues" evidence="1">
    <location>
        <begin position="373"/>
        <end position="387"/>
    </location>
</feature>
<reference evidence="2" key="1">
    <citation type="submission" date="2022-12" db="EMBL/GenBank/DDBJ databases">
        <title>Chromosome-level genome assembly of the bean flower thrips Megalurothrips usitatus.</title>
        <authorList>
            <person name="Ma L."/>
            <person name="Liu Q."/>
            <person name="Li H."/>
            <person name="Cai W."/>
        </authorList>
    </citation>
    <scope>NUCLEOTIDE SEQUENCE</scope>
    <source>
        <strain evidence="2">Cailab_2022a</strain>
    </source>
</reference>
<feature type="compositionally biased region" description="Low complexity" evidence="1">
    <location>
        <begin position="447"/>
        <end position="487"/>
    </location>
</feature>
<dbReference type="EMBL" id="JAPTSV010000011">
    <property type="protein sequence ID" value="KAJ1522746.1"/>
    <property type="molecule type" value="Genomic_DNA"/>
</dbReference>
<evidence type="ECO:0000313" key="2">
    <source>
        <dbReference type="EMBL" id="KAJ1522746.1"/>
    </source>
</evidence>
<feature type="compositionally biased region" description="Low complexity" evidence="1">
    <location>
        <begin position="104"/>
        <end position="113"/>
    </location>
</feature>
<organism evidence="2 3">
    <name type="scientific">Megalurothrips usitatus</name>
    <name type="common">bean blossom thrips</name>
    <dbReference type="NCBI Taxonomy" id="439358"/>
    <lineage>
        <taxon>Eukaryota</taxon>
        <taxon>Metazoa</taxon>
        <taxon>Ecdysozoa</taxon>
        <taxon>Arthropoda</taxon>
        <taxon>Hexapoda</taxon>
        <taxon>Insecta</taxon>
        <taxon>Pterygota</taxon>
        <taxon>Neoptera</taxon>
        <taxon>Paraneoptera</taxon>
        <taxon>Thysanoptera</taxon>
        <taxon>Terebrantia</taxon>
        <taxon>Thripoidea</taxon>
        <taxon>Thripidae</taxon>
        <taxon>Megalurothrips</taxon>
    </lineage>
</organism>
<feature type="region of interest" description="Disordered" evidence="1">
    <location>
        <begin position="370"/>
        <end position="621"/>
    </location>
</feature>
<accession>A0AAV7XCZ0</accession>
<name>A0AAV7XCZ0_9NEOP</name>
<evidence type="ECO:0000256" key="1">
    <source>
        <dbReference type="SAM" id="MobiDB-lite"/>
    </source>
</evidence>
<dbReference type="AlphaFoldDB" id="A0AAV7XCZ0"/>
<feature type="compositionally biased region" description="Acidic residues" evidence="1">
    <location>
        <begin position="542"/>
        <end position="551"/>
    </location>
</feature>
<feature type="compositionally biased region" description="Low complexity" evidence="1">
    <location>
        <begin position="594"/>
        <end position="617"/>
    </location>
</feature>
<feature type="region of interest" description="Disordered" evidence="1">
    <location>
        <begin position="43"/>
        <end position="120"/>
    </location>
</feature>
<protein>
    <submittedName>
        <fullName evidence="2">Uncharacterized protein</fullName>
    </submittedName>
</protein>
<sequence>MRRLCLFPAPCTSDTLCPTLSVSRALSLSLTHTHTCLPTDARARWGGRRHPRALGSPGAAGGAAGGAHGTRGVRPHLRHPGGHRRRGLPVQRRRAAHLPQGPSAVDAAQPAAAEPRHRGLLGGDARDAVHVRGLRHAALGLRRGHVRRLRLLHGAHGHHVNHHADGAVLRALPHDLAALRRGRGGRPQQARRRRARGRRLALTIWPHRAAPLRLGPVHARGRQRQLLRQLGDSGPQLRQLHRLPVRLRPRGPRAGDGLVLRQHHVHHPIQREPPGPGDQGAAPDRLHGVRHGGVLHAGLVAVRRLLAVGRVRRPQRHQPRLGRRARHLRQELRLLQPLHLRGPQHAVQGFVEAHVGPQLVRDVAGGGRRALRARRDGGDVHPADDGGLRLAGDPAASAQHAAPAVPAAAQAGAAAAAGQTDPDPAQGDPAGGAEAVAGGAAAGEGAGAAPARAGPPAGEAGPAGGEAAPQGGQPAPAAAAAAQRQVPPGLPGRARHRPQEQHRALGEDGRQRDAARRPGAAGAVLRQAGPGGPDPAAAAPQEEGEQEEPEGGDAGGAQPGRPVRVLRQPGHRGVRGGDPGPGQRRPRRLPGPPGAAHRVGAVAPGPAGPSGPSGAASDCGRRGYSMLYAHCL</sequence>
<proteinExistence type="predicted"/>